<proteinExistence type="predicted"/>
<name>A0A1Q9BU67_SYMMI</name>
<accession>A0A1Q9BU67</accession>
<comment type="caution">
    <text evidence="1">The sequence shown here is derived from an EMBL/GenBank/DDBJ whole genome shotgun (WGS) entry which is preliminary data.</text>
</comment>
<evidence type="ECO:0000313" key="1">
    <source>
        <dbReference type="EMBL" id="OLP74231.1"/>
    </source>
</evidence>
<organism evidence="1 2">
    <name type="scientific">Symbiodinium microadriaticum</name>
    <name type="common">Dinoflagellate</name>
    <name type="synonym">Zooxanthella microadriatica</name>
    <dbReference type="NCBI Taxonomy" id="2951"/>
    <lineage>
        <taxon>Eukaryota</taxon>
        <taxon>Sar</taxon>
        <taxon>Alveolata</taxon>
        <taxon>Dinophyceae</taxon>
        <taxon>Suessiales</taxon>
        <taxon>Symbiodiniaceae</taxon>
        <taxon>Symbiodinium</taxon>
    </lineage>
</organism>
<dbReference type="Proteomes" id="UP000186817">
    <property type="component" value="Unassembled WGS sequence"/>
</dbReference>
<evidence type="ECO:0000313" key="2">
    <source>
        <dbReference type="Proteomes" id="UP000186817"/>
    </source>
</evidence>
<dbReference type="EMBL" id="LSRX01004073">
    <property type="protein sequence ID" value="OLP74231.1"/>
    <property type="molecule type" value="Genomic_DNA"/>
</dbReference>
<gene>
    <name evidence="1" type="ORF">AK812_SmicGene46295</name>
</gene>
<sequence length="148" mass="16697">MAFLRIGLNTGIVKESKKADRSASERPFINEAREPRAEAMREVRALYQTLPCWQHARLFKFKRFVRPALDPGNLGIGVVTHTGAPHCNSDVLLLLFEVLQNAGNVRAQQFKIFKVLEGDIDACRTQTSQRLLDANTKLRVIGIKNQLI</sequence>
<protein>
    <submittedName>
        <fullName evidence="1">Uncharacterized protein</fullName>
    </submittedName>
</protein>
<reference evidence="1 2" key="1">
    <citation type="submission" date="2016-02" db="EMBL/GenBank/DDBJ databases">
        <title>Genome analysis of coral dinoflagellate symbionts highlights evolutionary adaptations to a symbiotic lifestyle.</title>
        <authorList>
            <person name="Aranda M."/>
            <person name="Li Y."/>
            <person name="Liew Y.J."/>
            <person name="Baumgarten S."/>
            <person name="Simakov O."/>
            <person name="Wilson M."/>
            <person name="Piel J."/>
            <person name="Ashoor H."/>
            <person name="Bougouffa S."/>
            <person name="Bajic V.B."/>
            <person name="Ryu T."/>
            <person name="Ravasi T."/>
            <person name="Bayer T."/>
            <person name="Micklem G."/>
            <person name="Kim H."/>
            <person name="Bhak J."/>
            <person name="Lajeunesse T.C."/>
            <person name="Voolstra C.R."/>
        </authorList>
    </citation>
    <scope>NUCLEOTIDE SEQUENCE [LARGE SCALE GENOMIC DNA]</scope>
    <source>
        <strain evidence="1 2">CCMP2467</strain>
    </source>
</reference>
<keyword evidence="2" id="KW-1185">Reference proteome</keyword>
<dbReference type="AlphaFoldDB" id="A0A1Q9BU67"/>